<dbReference type="RefSeq" id="WP_119380702.1">
    <property type="nucleotide sequence ID" value="NZ_QWGB01000014.1"/>
</dbReference>
<dbReference type="Gene3D" id="3.30.2000.30">
    <property type="match status" value="1"/>
</dbReference>
<sequence>MTTAPMQAGAEKALQLSLLNALRSDPNIQAFLGNPARIFDGESDQPIFPCVELERHDVRPNGSAGHAGSTHTLTFGLRARAGGRAEAMRILGELRRVIDAFAFSSEGLRSVLSQTVYCDVMRTPDLREFRGVIRARIILDEVVA</sequence>
<evidence type="ECO:0000313" key="2">
    <source>
        <dbReference type="Proteomes" id="UP000265431"/>
    </source>
</evidence>
<reference evidence="1 2" key="1">
    <citation type="submission" date="2018-08" db="EMBL/GenBank/DDBJ databases">
        <title>Henriciella mobilis sp. nov., isolated from seawater.</title>
        <authorList>
            <person name="Cheng H."/>
            <person name="Wu Y.-H."/>
            <person name="Xu X.-W."/>
            <person name="Guo L.-L."/>
        </authorList>
    </citation>
    <scope>NUCLEOTIDE SEQUENCE [LARGE SCALE GENOMIC DNA]</scope>
    <source>
        <strain evidence="1 2">CCUG66934</strain>
    </source>
</reference>
<keyword evidence="2" id="KW-1185">Reference proteome</keyword>
<dbReference type="InterPro" id="IPR021508">
    <property type="entry name" value="Gp17-like"/>
</dbReference>
<protein>
    <submittedName>
        <fullName evidence="1">DUF3168 domain-containing protein</fullName>
    </submittedName>
</protein>
<dbReference type="EMBL" id="QWGB01000014">
    <property type="protein sequence ID" value="RIJ20385.1"/>
    <property type="molecule type" value="Genomic_DNA"/>
</dbReference>
<comment type="caution">
    <text evidence="1">The sequence shown here is derived from an EMBL/GenBank/DDBJ whole genome shotgun (WGS) entry which is preliminary data.</text>
</comment>
<dbReference type="InterPro" id="IPR053745">
    <property type="entry name" value="Viral_Tail_Comp_sf"/>
</dbReference>
<dbReference type="Proteomes" id="UP000265431">
    <property type="component" value="Unassembled WGS sequence"/>
</dbReference>
<proteinExistence type="predicted"/>
<organism evidence="1 2">
    <name type="scientific">Henriciella barbarensis</name>
    <dbReference type="NCBI Taxonomy" id="86342"/>
    <lineage>
        <taxon>Bacteria</taxon>
        <taxon>Pseudomonadati</taxon>
        <taxon>Pseudomonadota</taxon>
        <taxon>Alphaproteobacteria</taxon>
        <taxon>Hyphomonadales</taxon>
        <taxon>Hyphomonadaceae</taxon>
        <taxon>Henriciella</taxon>
    </lineage>
</organism>
<dbReference type="Pfam" id="PF11367">
    <property type="entry name" value="Tail_completion_gp17"/>
    <property type="match status" value="1"/>
</dbReference>
<dbReference type="AlphaFoldDB" id="A0A399QQD3"/>
<dbReference type="OrthoDB" id="7630456at2"/>
<gene>
    <name evidence="1" type="ORF">D1224_14765</name>
</gene>
<name>A0A399QQD3_9PROT</name>
<accession>A0A399QQD3</accession>
<evidence type="ECO:0000313" key="1">
    <source>
        <dbReference type="EMBL" id="RIJ20385.1"/>
    </source>
</evidence>